<dbReference type="Gene3D" id="3.20.20.80">
    <property type="entry name" value="Glycosidases"/>
    <property type="match status" value="1"/>
</dbReference>
<evidence type="ECO:0000256" key="1">
    <source>
        <dbReference type="ARBA" id="ARBA00000826"/>
    </source>
</evidence>
<dbReference type="GO" id="GO:0004553">
    <property type="term" value="F:hydrolase activity, hydrolyzing O-glycosyl compounds"/>
    <property type="evidence" value="ECO:0007669"/>
    <property type="project" value="InterPro"/>
</dbReference>
<gene>
    <name evidence="13" type="ORF">PUMCH_001236</name>
</gene>
<protein>
    <recommendedName>
        <fullName evidence="5">1,4-alpha-glucan-branching enzyme</fullName>
        <ecNumber evidence="4">2.4.1.18</ecNumber>
    </recommendedName>
    <alternativeName>
        <fullName evidence="9">Glycogen-branching enzyme</fullName>
    </alternativeName>
</protein>
<dbReference type="PANTHER" id="PTHR43651:SF3">
    <property type="entry name" value="1,4-ALPHA-GLUCAN-BRANCHING ENZYME"/>
    <property type="match status" value="1"/>
</dbReference>
<dbReference type="AlphaFoldDB" id="A0AAX4H6L6"/>
<keyword evidence="6" id="KW-0328">Glycosyltransferase</keyword>
<evidence type="ECO:0000256" key="9">
    <source>
        <dbReference type="ARBA" id="ARBA00031979"/>
    </source>
</evidence>
<dbReference type="GO" id="GO:0005978">
    <property type="term" value="P:glycogen biosynthetic process"/>
    <property type="evidence" value="ECO:0007669"/>
    <property type="project" value="UniProtKB-KW"/>
</dbReference>
<comment type="similarity">
    <text evidence="3">Belongs to the glycosyl hydrolase 13 family. GlgB subfamily.</text>
</comment>
<evidence type="ECO:0000259" key="12">
    <source>
        <dbReference type="SMART" id="SM00642"/>
    </source>
</evidence>
<dbReference type="PIRSF" id="PIRSF000463">
    <property type="entry name" value="GlgB"/>
    <property type="match status" value="1"/>
</dbReference>
<dbReference type="CDD" id="cd02854">
    <property type="entry name" value="E_set_GBE_euk_N"/>
    <property type="match status" value="1"/>
</dbReference>
<dbReference type="KEGG" id="asau:88172302"/>
<name>A0AAX4H6L6_9ASCO</name>
<dbReference type="SMART" id="SM00642">
    <property type="entry name" value="Aamy"/>
    <property type="match status" value="1"/>
</dbReference>
<sequence>MSASDNMALIKGALDLDPWLEPYSNALISRQLQFRKWMEQLEQAEGSLSKFATSYEKYGVHANKDTKEIDAVLYIPDVDSVSLVGEFNDWNADSHKLNRVNDFGLWQLTIPPVNGNFAIPHDSTYKIMMVLPSGDRIYRLDPWVTRATPNKETNLYEGRFWNPEHEYKFKNSRPKIASHDGLKIYEAHVGISSPDPKIASYKEFLENTLPVIHQLGYNTIQLMAIMEHAYYASFGYQVTNFFAISSRYGTPDELKELIDHAHSLGIRVLLDVVHSHSSKNVDDGLNNFNGTDHYLFHGGGKGNHDLWDSRLFNYSNYETLRFLLSNLKFFVDVYNFDGYRFDGVTSMLYTHHGLGYGFSGNYNEYFNPDLVDNDAITYLMLAHELLNEISKRENNFKFISIAEDVSGMPTLCLPVNEGGVGFDYRLSMAIPDMWIKILKHLSDDEWDLGNIVFTLTNRRHGEKCISYCESHDQALVGDKTIAFWLMDKEMYTNMSILSPYTDVVSRGIALHKMIRLMTFALGGEGYLNFEGNEFGHPEWLDFPREGNGESYHYARRQFNLIKDDLLRYKFLFNFDAAMIHLDTKYGILDSSQAYVSLKHEGDKVCVFERNGLLFIFNFHPTQSFPDYKVGVETPGEYQIVLNSDAEDFGGFSRIEETTADGKKLSFFTNPDPWNNRANSLFTYIPSRTALVLQLKDKVVN</sequence>
<dbReference type="InterPro" id="IPR004193">
    <property type="entry name" value="Glyco_hydro_13_N"/>
</dbReference>
<dbReference type="InterPro" id="IPR037439">
    <property type="entry name" value="Branching_enzy"/>
</dbReference>
<evidence type="ECO:0000256" key="4">
    <source>
        <dbReference type="ARBA" id="ARBA00012541"/>
    </source>
</evidence>
<evidence type="ECO:0000256" key="5">
    <source>
        <dbReference type="ARBA" id="ARBA00020932"/>
    </source>
</evidence>
<dbReference type="InterPro" id="IPR017853">
    <property type="entry name" value="GH"/>
</dbReference>
<comment type="catalytic activity">
    <reaction evidence="1">
        <text>Transfers a segment of a (1-&gt;4)-alpha-D-glucan chain to a primary hydroxy group in a similar glucan chain.</text>
        <dbReference type="EC" id="2.4.1.18"/>
    </reaction>
</comment>
<dbReference type="InterPro" id="IPR006048">
    <property type="entry name" value="A-amylase/branching_C"/>
</dbReference>
<keyword evidence="8" id="KW-0320">Glycogen biosynthesis</keyword>
<dbReference type="Pfam" id="PF02806">
    <property type="entry name" value="Alpha-amylase_C"/>
    <property type="match status" value="1"/>
</dbReference>
<dbReference type="SUPFAM" id="SSF51011">
    <property type="entry name" value="Glycosyl hydrolase domain"/>
    <property type="match status" value="1"/>
</dbReference>
<evidence type="ECO:0000256" key="3">
    <source>
        <dbReference type="ARBA" id="ARBA00009000"/>
    </source>
</evidence>
<dbReference type="Gene3D" id="2.60.40.10">
    <property type="entry name" value="Immunoglobulins"/>
    <property type="match status" value="1"/>
</dbReference>
<feature type="active site" description="Nucleophile" evidence="11">
    <location>
        <position position="342"/>
    </location>
</feature>
<evidence type="ECO:0000256" key="6">
    <source>
        <dbReference type="ARBA" id="ARBA00022676"/>
    </source>
</evidence>
<evidence type="ECO:0000313" key="14">
    <source>
        <dbReference type="Proteomes" id="UP001338582"/>
    </source>
</evidence>
<dbReference type="CDD" id="cd11321">
    <property type="entry name" value="AmyAc_bac_euk_BE"/>
    <property type="match status" value="1"/>
</dbReference>
<feature type="domain" description="Glycosyl hydrolase family 13 catalytic" evidence="12">
    <location>
        <begin position="169"/>
        <end position="567"/>
    </location>
</feature>
<dbReference type="SUPFAM" id="SSF81296">
    <property type="entry name" value="E set domains"/>
    <property type="match status" value="1"/>
</dbReference>
<dbReference type="InterPro" id="IPR014756">
    <property type="entry name" value="Ig_E-set"/>
</dbReference>
<keyword evidence="14" id="KW-1185">Reference proteome</keyword>
<evidence type="ECO:0000256" key="7">
    <source>
        <dbReference type="ARBA" id="ARBA00022679"/>
    </source>
</evidence>
<evidence type="ECO:0000313" key="13">
    <source>
        <dbReference type="EMBL" id="WPK23984.1"/>
    </source>
</evidence>
<dbReference type="GeneID" id="88172302"/>
<accession>A0AAX4H6L6</accession>
<keyword evidence="7" id="KW-0808">Transferase</keyword>
<dbReference type="EMBL" id="CP138894">
    <property type="protein sequence ID" value="WPK23984.1"/>
    <property type="molecule type" value="Genomic_DNA"/>
</dbReference>
<dbReference type="PANTHER" id="PTHR43651">
    <property type="entry name" value="1,4-ALPHA-GLUCAN-BRANCHING ENZYME"/>
    <property type="match status" value="1"/>
</dbReference>
<dbReference type="InterPro" id="IPR013783">
    <property type="entry name" value="Ig-like_fold"/>
</dbReference>
<dbReference type="GO" id="GO:0043169">
    <property type="term" value="F:cation binding"/>
    <property type="evidence" value="ECO:0007669"/>
    <property type="project" value="InterPro"/>
</dbReference>
<dbReference type="InterPro" id="IPR006047">
    <property type="entry name" value="GH13_cat_dom"/>
</dbReference>
<dbReference type="GO" id="GO:0003844">
    <property type="term" value="F:1,4-alpha-glucan branching enzyme activity"/>
    <property type="evidence" value="ECO:0007669"/>
    <property type="project" value="UniProtKB-EC"/>
</dbReference>
<proteinExistence type="inferred from homology"/>
<dbReference type="EC" id="2.4.1.18" evidence="4"/>
<evidence type="ECO:0000256" key="11">
    <source>
        <dbReference type="PIRSR" id="PIRSR000463-1"/>
    </source>
</evidence>
<reference evidence="13 14" key="1">
    <citation type="submission" date="2023-10" db="EMBL/GenBank/DDBJ databases">
        <title>Draft Genome Sequence of Candida saopaulonensis from a very Premature Infant with Sepsis.</title>
        <authorList>
            <person name="Ning Y."/>
            <person name="Dai R."/>
            <person name="Xiao M."/>
            <person name="Xu Y."/>
            <person name="Yan Q."/>
            <person name="Zhang L."/>
        </authorList>
    </citation>
    <scope>NUCLEOTIDE SEQUENCE [LARGE SCALE GENOMIC DNA]</scope>
    <source>
        <strain evidence="13 14">19XY460</strain>
    </source>
</reference>
<dbReference type="Pfam" id="PF00128">
    <property type="entry name" value="Alpha-amylase"/>
    <property type="match status" value="1"/>
</dbReference>
<dbReference type="InterPro" id="IPR013780">
    <property type="entry name" value="Glyco_hydro_b"/>
</dbReference>
<dbReference type="RefSeq" id="XP_062876368.1">
    <property type="nucleotide sequence ID" value="XM_063020298.1"/>
</dbReference>
<dbReference type="FunFam" id="3.20.20.80:FF:000001">
    <property type="entry name" value="1,4-alpha-glucan branching enzyme"/>
    <property type="match status" value="1"/>
</dbReference>
<evidence type="ECO:0000256" key="2">
    <source>
        <dbReference type="ARBA" id="ARBA00004964"/>
    </source>
</evidence>
<evidence type="ECO:0000256" key="8">
    <source>
        <dbReference type="ARBA" id="ARBA00023056"/>
    </source>
</evidence>
<feature type="active site" description="Proton donor" evidence="11">
    <location>
        <position position="403"/>
    </location>
</feature>
<comment type="function">
    <text evidence="10">Glycogen-branching enzyme participates in the glycogen biosynthetic process along with glycogenin and glycogen synthase. Generates alpha-1,6-glucosidic branches from alpha-1,4-linked glucose chains, to increase solubility of the glycogen polymer.</text>
</comment>
<dbReference type="FunFam" id="2.60.40.1180:FF:000003">
    <property type="entry name" value="1,4-alpha-glucan-branching enzyme, chloroplastic/amyloplastic"/>
    <property type="match status" value="1"/>
</dbReference>
<dbReference type="Proteomes" id="UP001338582">
    <property type="component" value="Chromosome 1"/>
</dbReference>
<comment type="pathway">
    <text evidence="2">Glycan biosynthesis; glycogen biosynthesis.</text>
</comment>
<organism evidence="13 14">
    <name type="scientific">Australozyma saopauloensis</name>
    <dbReference type="NCBI Taxonomy" id="291208"/>
    <lineage>
        <taxon>Eukaryota</taxon>
        <taxon>Fungi</taxon>
        <taxon>Dikarya</taxon>
        <taxon>Ascomycota</taxon>
        <taxon>Saccharomycotina</taxon>
        <taxon>Pichiomycetes</taxon>
        <taxon>Metschnikowiaceae</taxon>
        <taxon>Australozyma</taxon>
    </lineage>
</organism>
<evidence type="ECO:0000256" key="10">
    <source>
        <dbReference type="ARBA" id="ARBA00049618"/>
    </source>
</evidence>
<dbReference type="GO" id="GO:0005737">
    <property type="term" value="C:cytoplasm"/>
    <property type="evidence" value="ECO:0007669"/>
    <property type="project" value="TreeGrafter"/>
</dbReference>
<dbReference type="Pfam" id="PF02922">
    <property type="entry name" value="CBM_48"/>
    <property type="match status" value="1"/>
</dbReference>
<dbReference type="Gene3D" id="2.60.40.1180">
    <property type="entry name" value="Golgi alpha-mannosidase II"/>
    <property type="match status" value="1"/>
</dbReference>
<dbReference type="SUPFAM" id="SSF51445">
    <property type="entry name" value="(Trans)glycosidases"/>
    <property type="match status" value="1"/>
</dbReference>